<evidence type="ECO:0000256" key="1">
    <source>
        <dbReference type="SAM" id="SignalP"/>
    </source>
</evidence>
<evidence type="ECO:0008006" key="4">
    <source>
        <dbReference type="Google" id="ProtNLM"/>
    </source>
</evidence>
<organism evidence="2 3">
    <name type="scientific">Cladophialophora psammophila CBS 110553</name>
    <dbReference type="NCBI Taxonomy" id="1182543"/>
    <lineage>
        <taxon>Eukaryota</taxon>
        <taxon>Fungi</taxon>
        <taxon>Dikarya</taxon>
        <taxon>Ascomycota</taxon>
        <taxon>Pezizomycotina</taxon>
        <taxon>Eurotiomycetes</taxon>
        <taxon>Chaetothyriomycetidae</taxon>
        <taxon>Chaetothyriales</taxon>
        <taxon>Herpotrichiellaceae</taxon>
        <taxon>Cladophialophora</taxon>
    </lineage>
</organism>
<proteinExistence type="predicted"/>
<accession>W9WXM2</accession>
<feature type="signal peptide" evidence="1">
    <location>
        <begin position="1"/>
        <end position="20"/>
    </location>
</feature>
<dbReference type="AlphaFoldDB" id="W9WXM2"/>
<feature type="chain" id="PRO_5004933942" description="Phosphatidylglycerol/phosphatidylinositol transfer protein" evidence="1">
    <location>
        <begin position="21"/>
        <end position="178"/>
    </location>
</feature>
<dbReference type="GeneID" id="19188826"/>
<dbReference type="Proteomes" id="UP000019471">
    <property type="component" value="Unassembled WGS sequence"/>
</dbReference>
<protein>
    <recommendedName>
        <fullName evidence="4">Phosphatidylglycerol/phosphatidylinositol transfer protein</fullName>
    </recommendedName>
</protein>
<name>W9WXM2_9EURO</name>
<comment type="caution">
    <text evidence="2">The sequence shown here is derived from an EMBL/GenBank/DDBJ whole genome shotgun (WGS) entry which is preliminary data.</text>
</comment>
<evidence type="ECO:0000313" key="2">
    <source>
        <dbReference type="EMBL" id="EXJ72952.1"/>
    </source>
</evidence>
<reference evidence="2 3" key="1">
    <citation type="submission" date="2013-03" db="EMBL/GenBank/DDBJ databases">
        <title>The Genome Sequence of Cladophialophora psammophila CBS 110553.</title>
        <authorList>
            <consortium name="The Broad Institute Genomics Platform"/>
            <person name="Cuomo C."/>
            <person name="de Hoog S."/>
            <person name="Gorbushina A."/>
            <person name="Walker B."/>
            <person name="Young S.K."/>
            <person name="Zeng Q."/>
            <person name="Gargeya S."/>
            <person name="Fitzgerald M."/>
            <person name="Haas B."/>
            <person name="Abouelleil A."/>
            <person name="Allen A.W."/>
            <person name="Alvarado L."/>
            <person name="Arachchi H.M."/>
            <person name="Berlin A.M."/>
            <person name="Chapman S.B."/>
            <person name="Gainer-Dewar J."/>
            <person name="Goldberg J."/>
            <person name="Griggs A."/>
            <person name="Gujja S."/>
            <person name="Hansen M."/>
            <person name="Howarth C."/>
            <person name="Imamovic A."/>
            <person name="Ireland A."/>
            <person name="Larimer J."/>
            <person name="McCowan C."/>
            <person name="Murphy C."/>
            <person name="Pearson M."/>
            <person name="Poon T.W."/>
            <person name="Priest M."/>
            <person name="Roberts A."/>
            <person name="Saif S."/>
            <person name="Shea T."/>
            <person name="Sisk P."/>
            <person name="Sykes S."/>
            <person name="Wortman J."/>
            <person name="Nusbaum C."/>
            <person name="Birren B."/>
        </authorList>
    </citation>
    <scope>NUCLEOTIDE SEQUENCE [LARGE SCALE GENOMIC DNA]</scope>
    <source>
        <strain evidence="2 3">CBS 110553</strain>
    </source>
</reference>
<keyword evidence="3" id="KW-1185">Reference proteome</keyword>
<dbReference type="RefSeq" id="XP_007742899.1">
    <property type="nucleotide sequence ID" value="XM_007744709.1"/>
</dbReference>
<keyword evidence="1" id="KW-0732">Signal</keyword>
<gene>
    <name evidence="2" type="ORF">A1O5_04101</name>
</gene>
<evidence type="ECO:0000313" key="3">
    <source>
        <dbReference type="Proteomes" id="UP000019471"/>
    </source>
</evidence>
<dbReference type="OrthoDB" id="4143052at2759"/>
<dbReference type="EMBL" id="AMGX01000005">
    <property type="protein sequence ID" value="EXJ72952.1"/>
    <property type="molecule type" value="Genomic_DNA"/>
</dbReference>
<sequence>MTLFLSLITYVLVLVNAVLARFEAVVVARNKTITDLSLTDDLLTFNLDPDIVGPVCGLTYEANVNVKNGGDPSKTSDYCNLLYRYITNTASDGKTSKNVNAVYTCPGIPEPTDPEGYGSLDIKLILNGPSDFPRDQNQEAATLHLLNIHDAADLTMPVTIGYKVTSNSELIWQYINCP</sequence>
<dbReference type="HOGENOM" id="CLU_121515_0_0_1"/>